<dbReference type="CDD" id="cd00093">
    <property type="entry name" value="HTH_XRE"/>
    <property type="match status" value="1"/>
</dbReference>
<sequence>MDINELGSVIRDSRKERQMTQAELSELLGMSRATLSALENGTVSELGIRKVIAICSVLGLELVAQPQIRKRPTLHTLVSEAEQRKRGKG</sequence>
<dbReference type="SMART" id="SM00530">
    <property type="entry name" value="HTH_XRE"/>
    <property type="match status" value="1"/>
</dbReference>
<reference evidence="2" key="1">
    <citation type="submission" date="2020-01" db="EMBL/GenBank/DDBJ databases">
        <authorList>
            <person name="Meier V. D."/>
            <person name="Meier V D."/>
        </authorList>
    </citation>
    <scope>NUCLEOTIDE SEQUENCE</scope>
    <source>
        <strain evidence="2">HLG_WM_MAG_09</strain>
    </source>
</reference>
<dbReference type="AlphaFoldDB" id="A0A6S6UF73"/>
<organism evidence="2">
    <name type="scientific">uncultured Thiotrichaceae bacterium</name>
    <dbReference type="NCBI Taxonomy" id="298394"/>
    <lineage>
        <taxon>Bacteria</taxon>
        <taxon>Pseudomonadati</taxon>
        <taxon>Pseudomonadota</taxon>
        <taxon>Gammaproteobacteria</taxon>
        <taxon>Thiotrichales</taxon>
        <taxon>Thiotrichaceae</taxon>
        <taxon>environmental samples</taxon>
    </lineage>
</organism>
<feature type="domain" description="HTH cro/C1-type" evidence="1">
    <location>
        <begin position="10"/>
        <end position="65"/>
    </location>
</feature>
<dbReference type="SUPFAM" id="SSF47413">
    <property type="entry name" value="lambda repressor-like DNA-binding domains"/>
    <property type="match status" value="1"/>
</dbReference>
<proteinExistence type="predicted"/>
<dbReference type="PROSITE" id="PS50943">
    <property type="entry name" value="HTH_CROC1"/>
    <property type="match status" value="1"/>
</dbReference>
<dbReference type="InterPro" id="IPR010982">
    <property type="entry name" value="Lambda_DNA-bd_dom_sf"/>
</dbReference>
<evidence type="ECO:0000259" key="1">
    <source>
        <dbReference type="PROSITE" id="PS50943"/>
    </source>
</evidence>
<dbReference type="EMBL" id="CACVAT010000605">
    <property type="protein sequence ID" value="CAA6830608.1"/>
    <property type="molecule type" value="Genomic_DNA"/>
</dbReference>
<name>A0A6S6UF73_9GAMM</name>
<dbReference type="GO" id="GO:0003677">
    <property type="term" value="F:DNA binding"/>
    <property type="evidence" value="ECO:0007669"/>
    <property type="project" value="InterPro"/>
</dbReference>
<evidence type="ECO:0000313" key="2">
    <source>
        <dbReference type="EMBL" id="CAA6830608.1"/>
    </source>
</evidence>
<accession>A0A6S6UF73</accession>
<dbReference type="Gene3D" id="1.10.260.40">
    <property type="entry name" value="lambda repressor-like DNA-binding domains"/>
    <property type="match status" value="1"/>
</dbReference>
<gene>
    <name evidence="2" type="ORF">HELGO_WM26071</name>
</gene>
<dbReference type="Pfam" id="PF01381">
    <property type="entry name" value="HTH_3"/>
    <property type="match status" value="1"/>
</dbReference>
<dbReference type="InterPro" id="IPR001387">
    <property type="entry name" value="Cro/C1-type_HTH"/>
</dbReference>
<protein>
    <submittedName>
        <fullName evidence="2">Transcriptional regulator</fullName>
    </submittedName>
</protein>